<evidence type="ECO:0000313" key="3">
    <source>
        <dbReference type="Proteomes" id="UP000053259"/>
    </source>
</evidence>
<keyword evidence="3" id="KW-1185">Reference proteome</keyword>
<feature type="region of interest" description="Disordered" evidence="1">
    <location>
        <begin position="1"/>
        <end position="33"/>
    </location>
</feature>
<dbReference type="InParanoid" id="A0A0D2A0E2"/>
<protein>
    <submittedName>
        <fullName evidence="2">Uncharacterized protein</fullName>
    </submittedName>
</protein>
<evidence type="ECO:0000256" key="1">
    <source>
        <dbReference type="SAM" id="MobiDB-lite"/>
    </source>
</evidence>
<dbReference type="EMBL" id="KN847571">
    <property type="protein sequence ID" value="KIV99794.1"/>
    <property type="molecule type" value="Genomic_DNA"/>
</dbReference>
<dbReference type="HOGENOM" id="CLU_089396_0_0_1"/>
<dbReference type="VEuPathDB" id="FungiDB:PV09_08599"/>
<evidence type="ECO:0000313" key="2">
    <source>
        <dbReference type="EMBL" id="KIV99794.1"/>
    </source>
</evidence>
<feature type="compositionally biased region" description="Polar residues" evidence="1">
    <location>
        <begin position="1"/>
        <end position="27"/>
    </location>
</feature>
<proteinExistence type="predicted"/>
<dbReference type="GeneID" id="27316572"/>
<name>A0A0D2A0E2_9PEZI</name>
<dbReference type="OrthoDB" id="5363415at2759"/>
<gene>
    <name evidence="2" type="ORF">PV09_08599</name>
</gene>
<organism evidence="2 3">
    <name type="scientific">Verruconis gallopava</name>
    <dbReference type="NCBI Taxonomy" id="253628"/>
    <lineage>
        <taxon>Eukaryota</taxon>
        <taxon>Fungi</taxon>
        <taxon>Dikarya</taxon>
        <taxon>Ascomycota</taxon>
        <taxon>Pezizomycotina</taxon>
        <taxon>Dothideomycetes</taxon>
        <taxon>Pleosporomycetidae</taxon>
        <taxon>Venturiales</taxon>
        <taxon>Sympoventuriaceae</taxon>
        <taxon>Verruconis</taxon>
    </lineage>
</organism>
<dbReference type="Pfam" id="PF10454">
    <property type="entry name" value="DUF2458"/>
    <property type="match status" value="1"/>
</dbReference>
<feature type="region of interest" description="Disordered" evidence="1">
    <location>
        <begin position="54"/>
        <end position="83"/>
    </location>
</feature>
<reference evidence="2 3" key="1">
    <citation type="submission" date="2015-01" db="EMBL/GenBank/DDBJ databases">
        <title>The Genome Sequence of Ochroconis gallopava CBS43764.</title>
        <authorList>
            <consortium name="The Broad Institute Genomics Platform"/>
            <person name="Cuomo C."/>
            <person name="de Hoog S."/>
            <person name="Gorbushina A."/>
            <person name="Stielow B."/>
            <person name="Teixiera M."/>
            <person name="Abouelleil A."/>
            <person name="Chapman S.B."/>
            <person name="Priest M."/>
            <person name="Young S.K."/>
            <person name="Wortman J."/>
            <person name="Nusbaum C."/>
            <person name="Birren B."/>
        </authorList>
    </citation>
    <scope>NUCLEOTIDE SEQUENCE [LARGE SCALE GENOMIC DNA]</scope>
    <source>
        <strain evidence="2 3">CBS 43764</strain>
    </source>
</reference>
<accession>A0A0D2A0E2</accession>
<sequence length="274" mass="29604">METASNSNGGSNCGQVSTVGPNDSEGTGQMPDIDRILAELAGYSASKGAIQQAPVTAGTQAAESWPSHDVPQHAGLNSVSGYSSQTSQVSQVSAVALPPAQPHPPLVDPSTIFEWPQALRCVNKLSASNPQFGPKIKQMIVDQDNNVKQWWQNRNGIIANQKTRNEGIRGLNAMLKGVGGQLKPEPTPEENKAELDRFDLKVYNASQQMAKAHAATLKALGVPFFGVDPKHIVANELQQAAASRNPLSEAKITEKELLDLQRKMLQYLEDLYRD</sequence>
<dbReference type="AlphaFoldDB" id="A0A0D2A0E2"/>
<dbReference type="Proteomes" id="UP000053259">
    <property type="component" value="Unassembled WGS sequence"/>
</dbReference>
<dbReference type="InterPro" id="IPR018858">
    <property type="entry name" value="DUF2458"/>
</dbReference>
<dbReference type="RefSeq" id="XP_016209664.1">
    <property type="nucleotide sequence ID" value="XM_016362522.1"/>
</dbReference>